<feature type="compositionally biased region" description="Acidic residues" evidence="1">
    <location>
        <begin position="1"/>
        <end position="16"/>
    </location>
</feature>
<dbReference type="Proteomes" id="UP001250858">
    <property type="component" value="Chromosome"/>
</dbReference>
<feature type="compositionally biased region" description="Low complexity" evidence="1">
    <location>
        <begin position="451"/>
        <end position="493"/>
    </location>
</feature>
<dbReference type="SUPFAM" id="SSF56112">
    <property type="entry name" value="Protein kinase-like (PK-like)"/>
    <property type="match status" value="1"/>
</dbReference>
<keyword evidence="2" id="KW-0812">Transmembrane</keyword>
<feature type="transmembrane region" description="Helical" evidence="2">
    <location>
        <begin position="503"/>
        <end position="528"/>
    </location>
</feature>
<reference evidence="4 5" key="1">
    <citation type="submission" date="2023-09" db="EMBL/GenBank/DDBJ databases">
        <title>Complete genome of Streptomyces roseicoloratus T14.</title>
        <authorList>
            <person name="Bashizi T."/>
            <person name="Kim M.-J."/>
            <person name="Lee G."/>
            <person name="Tagele S.B."/>
            <person name="Shin J.-H."/>
        </authorList>
    </citation>
    <scope>NUCLEOTIDE SEQUENCE [LARGE SCALE GENOMIC DNA]</scope>
    <source>
        <strain evidence="4 5">T14</strain>
    </source>
</reference>
<feature type="compositionally biased region" description="Gly residues" evidence="1">
    <location>
        <begin position="363"/>
        <end position="374"/>
    </location>
</feature>
<proteinExistence type="predicted"/>
<dbReference type="InterPro" id="IPR011009">
    <property type="entry name" value="Kinase-like_dom_sf"/>
</dbReference>
<dbReference type="Gene3D" id="1.10.510.10">
    <property type="entry name" value="Transferase(Phosphotransferase) domain 1"/>
    <property type="match status" value="1"/>
</dbReference>
<feature type="region of interest" description="Disordered" evidence="1">
    <location>
        <begin position="360"/>
        <end position="496"/>
    </location>
</feature>
<evidence type="ECO:0000256" key="1">
    <source>
        <dbReference type="SAM" id="MobiDB-lite"/>
    </source>
</evidence>
<protein>
    <recommendedName>
        <fullName evidence="3">Protein kinase domain-containing protein</fullName>
    </recommendedName>
</protein>
<keyword evidence="2" id="KW-1133">Transmembrane helix</keyword>
<evidence type="ECO:0000313" key="4">
    <source>
        <dbReference type="EMBL" id="WMX44898.1"/>
    </source>
</evidence>
<dbReference type="EMBL" id="CP133762">
    <property type="protein sequence ID" value="WMX44898.1"/>
    <property type="molecule type" value="Genomic_DNA"/>
</dbReference>
<feature type="domain" description="Protein kinase" evidence="3">
    <location>
        <begin position="34"/>
        <end position="329"/>
    </location>
</feature>
<dbReference type="RefSeq" id="WP_164986230.1">
    <property type="nucleotide sequence ID" value="NZ_CP133762.1"/>
</dbReference>
<accession>A0ABY9RRS8</accession>
<evidence type="ECO:0000313" key="5">
    <source>
        <dbReference type="Proteomes" id="UP001250858"/>
    </source>
</evidence>
<keyword evidence="2" id="KW-0472">Membrane</keyword>
<evidence type="ECO:0000259" key="3">
    <source>
        <dbReference type="PROSITE" id="PS50011"/>
    </source>
</evidence>
<gene>
    <name evidence="4" type="ORF">RGF97_08580</name>
</gene>
<feature type="compositionally biased region" description="Low complexity" evidence="1">
    <location>
        <begin position="375"/>
        <end position="444"/>
    </location>
</feature>
<organism evidence="4 5">
    <name type="scientific">Streptomyces roseicoloratus</name>
    <dbReference type="NCBI Taxonomy" id="2508722"/>
    <lineage>
        <taxon>Bacteria</taxon>
        <taxon>Bacillati</taxon>
        <taxon>Actinomycetota</taxon>
        <taxon>Actinomycetes</taxon>
        <taxon>Kitasatosporales</taxon>
        <taxon>Streptomycetaceae</taxon>
        <taxon>Streptomyces</taxon>
    </lineage>
</organism>
<evidence type="ECO:0000256" key="2">
    <source>
        <dbReference type="SAM" id="Phobius"/>
    </source>
</evidence>
<sequence length="533" mass="55305">MTTTDDTPDSASDDGDGAVPDHVDLTLGDGTPITRKGRPLGTGGQGSVWALAERTHLAGKIYDRSPDAAQLRRLTAMLRADPLAGERLTPGQPPMLAWPLQLIETGGRTVGYAMPFLDPANHVQLSGLLQKRERLRRYGGRAHWRFLLGVASNLAYMTAQLHERNVLAGDLSSANAVADQRGFVTLLDCDSFAFTDSLTGEFFGSDVFTDDCAGPERHSGGPATRHSDDFALAVLVYQLLTAGNHPYDGTPRQGPAESTRKDNILAGSSFLVCPDRMRVPDRQLPVRWLPPEVARLARQAFGPGWREPARRPSSAEWLQALDEAKESVVECRTVPAHHYGGHLTSCPWCAHAANGHHDPFVAGPGGAGRSGRGTGSSRTASTSPTASSTASSSRASSSRASSSASAASAASSKPAATPSSKATTKPTAAKAASQPTARTTATPKNAPPTAPQATTAKTSTPKATPAGGTANAARKATGSGSAGSSEAAAGARETPPPLTKGDIALGLTFLAIVLGVLIGVVWGVIALIQALIS</sequence>
<dbReference type="PROSITE" id="PS50011">
    <property type="entry name" value="PROTEIN_KINASE_DOM"/>
    <property type="match status" value="1"/>
</dbReference>
<dbReference type="InterPro" id="IPR000719">
    <property type="entry name" value="Prot_kinase_dom"/>
</dbReference>
<keyword evidence="5" id="KW-1185">Reference proteome</keyword>
<name>A0ABY9RRS8_9ACTN</name>
<feature type="region of interest" description="Disordered" evidence="1">
    <location>
        <begin position="1"/>
        <end position="45"/>
    </location>
</feature>